<evidence type="ECO:0000256" key="3">
    <source>
        <dbReference type="ARBA" id="ARBA00022692"/>
    </source>
</evidence>
<comment type="subcellular location">
    <subcellularLocation>
        <location evidence="1">Cell membrane</location>
        <topology evidence="1">Multi-pass membrane protein</topology>
    </subcellularLocation>
</comment>
<dbReference type="Proteomes" id="UP000033163">
    <property type="component" value="Chromosome I"/>
</dbReference>
<feature type="transmembrane region" description="Helical" evidence="6">
    <location>
        <begin position="23"/>
        <end position="46"/>
    </location>
</feature>
<evidence type="ECO:0000256" key="6">
    <source>
        <dbReference type="SAM" id="Phobius"/>
    </source>
</evidence>
<keyword evidence="3 6" id="KW-0812">Transmembrane</keyword>
<keyword evidence="2" id="KW-0813">Transport</keyword>
<evidence type="ECO:0000256" key="1">
    <source>
        <dbReference type="ARBA" id="ARBA00004651"/>
    </source>
</evidence>
<dbReference type="RefSeq" id="WP_020428100.1">
    <property type="nucleotide sequence ID" value="NZ_AGBD01000560.1"/>
</dbReference>
<dbReference type="HOGENOM" id="CLU_2331133_0_0_9"/>
<evidence type="ECO:0000313" key="8">
    <source>
        <dbReference type="EMBL" id="CQR57644.1"/>
    </source>
</evidence>
<evidence type="ECO:0000256" key="5">
    <source>
        <dbReference type="ARBA" id="ARBA00023136"/>
    </source>
</evidence>
<dbReference type="GO" id="GO:0005886">
    <property type="term" value="C:plasma membrane"/>
    <property type="evidence" value="ECO:0007669"/>
    <property type="project" value="UniProtKB-SubCell"/>
</dbReference>
<dbReference type="EMBL" id="LN831776">
    <property type="protein sequence ID" value="CQR57644.1"/>
    <property type="molecule type" value="Genomic_DNA"/>
</dbReference>
<protein>
    <recommendedName>
        <fullName evidence="7">Major facilitator superfamily (MFS) profile domain-containing protein</fullName>
    </recommendedName>
</protein>
<evidence type="ECO:0000259" key="7">
    <source>
        <dbReference type="PROSITE" id="PS50850"/>
    </source>
</evidence>
<evidence type="ECO:0000313" key="9">
    <source>
        <dbReference type="Proteomes" id="UP000033163"/>
    </source>
</evidence>
<dbReference type="GO" id="GO:0022857">
    <property type="term" value="F:transmembrane transporter activity"/>
    <property type="evidence" value="ECO:0007669"/>
    <property type="project" value="InterPro"/>
</dbReference>
<evidence type="ECO:0000256" key="4">
    <source>
        <dbReference type="ARBA" id="ARBA00022989"/>
    </source>
</evidence>
<dbReference type="PROSITE" id="PS50850">
    <property type="entry name" value="MFS"/>
    <property type="match status" value="1"/>
</dbReference>
<proteinExistence type="predicted"/>
<organism evidence="8 9">
    <name type="scientific">Paenibacillus riograndensis SBR5</name>
    <dbReference type="NCBI Taxonomy" id="1073571"/>
    <lineage>
        <taxon>Bacteria</taxon>
        <taxon>Bacillati</taxon>
        <taxon>Bacillota</taxon>
        <taxon>Bacilli</taxon>
        <taxon>Bacillales</taxon>
        <taxon>Paenibacillaceae</taxon>
        <taxon>Paenibacillus</taxon>
        <taxon>Paenibacillus sonchi group</taxon>
    </lineage>
</organism>
<dbReference type="PATRIC" id="fig|1073571.4.peg.5630"/>
<dbReference type="InterPro" id="IPR020846">
    <property type="entry name" value="MFS_dom"/>
</dbReference>
<dbReference type="KEGG" id="pri:PRIO_5245"/>
<accession>A0A0E4HDY0</accession>
<reference evidence="9" key="1">
    <citation type="submission" date="2015-03" db="EMBL/GenBank/DDBJ databases">
        <authorList>
            <person name="Wibberg D."/>
        </authorList>
    </citation>
    <scope>NUCLEOTIDE SEQUENCE [LARGE SCALE GENOMIC DNA]</scope>
</reference>
<name>A0A0E4HDY0_9BACL</name>
<sequence>MKDALNNTIVEKNEALLLPHEGIIITLLGITVVLVTMNTAMFNLALNDLSHYFNLLPSTVSLTVTGYSIVFAIFSITYSRLSDFVPLNRLFAISLVLP</sequence>
<dbReference type="SUPFAM" id="SSF103473">
    <property type="entry name" value="MFS general substrate transporter"/>
    <property type="match status" value="1"/>
</dbReference>
<dbReference type="Gene3D" id="1.20.1720.10">
    <property type="entry name" value="Multidrug resistance protein D"/>
    <property type="match status" value="1"/>
</dbReference>
<gene>
    <name evidence="8" type="ORF">PRIO_5245</name>
</gene>
<feature type="transmembrane region" description="Helical" evidence="6">
    <location>
        <begin position="53"/>
        <end position="78"/>
    </location>
</feature>
<evidence type="ECO:0000256" key="2">
    <source>
        <dbReference type="ARBA" id="ARBA00022448"/>
    </source>
</evidence>
<dbReference type="InterPro" id="IPR036259">
    <property type="entry name" value="MFS_trans_sf"/>
</dbReference>
<keyword evidence="5 6" id="KW-0472">Membrane</keyword>
<dbReference type="AlphaFoldDB" id="A0A0E4HDY0"/>
<feature type="domain" description="Major facilitator superfamily (MFS) profile" evidence="7">
    <location>
        <begin position="24"/>
        <end position="98"/>
    </location>
</feature>
<keyword evidence="4 6" id="KW-1133">Transmembrane helix</keyword>